<keyword evidence="4" id="KW-1185">Reference proteome</keyword>
<name>A0A5E4TQU8_9BURK</name>
<feature type="transmembrane region" description="Helical" evidence="2">
    <location>
        <begin position="26"/>
        <end position="42"/>
    </location>
</feature>
<keyword evidence="2" id="KW-0472">Membrane</keyword>
<evidence type="ECO:0008006" key="5">
    <source>
        <dbReference type="Google" id="ProtNLM"/>
    </source>
</evidence>
<dbReference type="Proteomes" id="UP000400981">
    <property type="component" value="Unassembled WGS sequence"/>
</dbReference>
<evidence type="ECO:0000256" key="2">
    <source>
        <dbReference type="SAM" id="Phobius"/>
    </source>
</evidence>
<evidence type="ECO:0000313" key="3">
    <source>
        <dbReference type="EMBL" id="VVD88429.1"/>
    </source>
</evidence>
<feature type="compositionally biased region" description="Polar residues" evidence="1">
    <location>
        <begin position="135"/>
        <end position="146"/>
    </location>
</feature>
<sequence length="161" mass="16750">MSSIPSASRLWRTRLRTLMGHGRSGWVAWLVVALIGVQIWGLQHEILHARGLSGIAPRVSADRGASATVNVQDADGADDAALAIAADGRVQSMGMAPIGFGNHHHHCHLFEGATLAAAMAVAVVSWGGDAVAASAPQQATGRSHASTLRRPFDSRAPPLAV</sequence>
<gene>
    <name evidence="3" type="ORF">PEP31012_01484</name>
</gene>
<dbReference type="OrthoDB" id="8943568at2"/>
<dbReference type="AlphaFoldDB" id="A0A5E4TQU8"/>
<dbReference type="EMBL" id="CABPSH010000002">
    <property type="protein sequence ID" value="VVD88429.1"/>
    <property type="molecule type" value="Genomic_DNA"/>
</dbReference>
<dbReference type="RefSeq" id="WP_150588670.1">
    <property type="nucleotide sequence ID" value="NZ_CABPSH010000002.1"/>
</dbReference>
<keyword evidence="2" id="KW-0812">Transmembrane</keyword>
<feature type="region of interest" description="Disordered" evidence="1">
    <location>
        <begin position="134"/>
        <end position="161"/>
    </location>
</feature>
<accession>A0A5E4TQU8</accession>
<evidence type="ECO:0000313" key="4">
    <source>
        <dbReference type="Proteomes" id="UP000400981"/>
    </source>
</evidence>
<keyword evidence="2" id="KW-1133">Transmembrane helix</keyword>
<evidence type="ECO:0000256" key="1">
    <source>
        <dbReference type="SAM" id="MobiDB-lite"/>
    </source>
</evidence>
<proteinExistence type="predicted"/>
<organism evidence="3 4">
    <name type="scientific">Pandoraea eparura</name>
    <dbReference type="NCBI Taxonomy" id="2508291"/>
    <lineage>
        <taxon>Bacteria</taxon>
        <taxon>Pseudomonadati</taxon>
        <taxon>Pseudomonadota</taxon>
        <taxon>Betaproteobacteria</taxon>
        <taxon>Burkholderiales</taxon>
        <taxon>Burkholderiaceae</taxon>
        <taxon>Pandoraea</taxon>
    </lineage>
</organism>
<protein>
    <recommendedName>
        <fullName evidence="5">Transmembrane protein</fullName>
    </recommendedName>
</protein>
<reference evidence="3 4" key="1">
    <citation type="submission" date="2019-08" db="EMBL/GenBank/DDBJ databases">
        <authorList>
            <person name="Peeters C."/>
        </authorList>
    </citation>
    <scope>NUCLEOTIDE SEQUENCE [LARGE SCALE GENOMIC DNA]</scope>
    <source>
        <strain evidence="3 4">LMG 31012</strain>
    </source>
</reference>